<protein>
    <submittedName>
        <fullName evidence="1">Uncharacterized protein</fullName>
    </submittedName>
</protein>
<comment type="caution">
    <text evidence="1">The sequence shown here is derived from an EMBL/GenBank/DDBJ whole genome shotgun (WGS) entry which is preliminary data.</text>
</comment>
<accession>A0A2W5FPA5</accession>
<sequence>MFKGVKNFLSAAFMFWAKPVATEPAPESSSEPPLILDTPAVYDPVFDISVGEVLPWPSMQGRDDLLEICENIQTLLIDSQMSLASEYYKGALDLLLVMTREGVKLQAYHANTAQRRELIKPIDIAPFDPEDDDSLVLSAVQTFEAFKERGFTFEEEEPARLALGILSQTINIEANRPEVMRRSDILRAASQSSSFPKPE</sequence>
<dbReference type="AlphaFoldDB" id="A0A2W5FPA5"/>
<name>A0A2W5FPA5_9BACT</name>
<proteinExistence type="predicted"/>
<evidence type="ECO:0000313" key="2">
    <source>
        <dbReference type="Proteomes" id="UP000249739"/>
    </source>
</evidence>
<organism evidence="1 2">
    <name type="scientific">Micavibrio aeruginosavorus</name>
    <dbReference type="NCBI Taxonomy" id="349221"/>
    <lineage>
        <taxon>Bacteria</taxon>
        <taxon>Pseudomonadati</taxon>
        <taxon>Bdellovibrionota</taxon>
        <taxon>Bdellovibrionia</taxon>
        <taxon>Bdellovibrionales</taxon>
        <taxon>Pseudobdellovibrionaceae</taxon>
        <taxon>Micavibrio</taxon>
    </lineage>
</organism>
<evidence type="ECO:0000313" key="1">
    <source>
        <dbReference type="EMBL" id="PZP56798.1"/>
    </source>
</evidence>
<dbReference type="Proteomes" id="UP000249739">
    <property type="component" value="Unassembled WGS sequence"/>
</dbReference>
<gene>
    <name evidence="1" type="ORF">DI586_02575</name>
</gene>
<reference evidence="1 2" key="1">
    <citation type="submission" date="2017-08" db="EMBL/GenBank/DDBJ databases">
        <title>Infants hospitalized years apart are colonized by the same room-sourced microbial strains.</title>
        <authorList>
            <person name="Brooks B."/>
            <person name="Olm M.R."/>
            <person name="Firek B.A."/>
            <person name="Baker R."/>
            <person name="Thomas B.C."/>
            <person name="Morowitz M.J."/>
            <person name="Banfield J.F."/>
        </authorList>
    </citation>
    <scope>NUCLEOTIDE SEQUENCE [LARGE SCALE GENOMIC DNA]</scope>
    <source>
        <strain evidence="1">S2_006_000_R2_64</strain>
    </source>
</reference>
<dbReference type="EMBL" id="QFOT01000015">
    <property type="protein sequence ID" value="PZP56798.1"/>
    <property type="molecule type" value="Genomic_DNA"/>
</dbReference>